<dbReference type="GO" id="GO:0005737">
    <property type="term" value="C:cytoplasm"/>
    <property type="evidence" value="ECO:0007669"/>
    <property type="project" value="TreeGrafter"/>
</dbReference>
<dbReference type="EMBL" id="CAJJDO010000086">
    <property type="protein sequence ID" value="CAD8185991.1"/>
    <property type="molecule type" value="Genomic_DNA"/>
</dbReference>
<evidence type="ECO:0000313" key="11">
    <source>
        <dbReference type="EMBL" id="CAD8185991.1"/>
    </source>
</evidence>
<evidence type="ECO:0000256" key="2">
    <source>
        <dbReference type="ARBA" id="ARBA00012513"/>
    </source>
</evidence>
<keyword evidence="12" id="KW-1185">Reference proteome</keyword>
<evidence type="ECO:0000256" key="3">
    <source>
        <dbReference type="ARBA" id="ARBA00022527"/>
    </source>
</evidence>
<comment type="caution">
    <text evidence="11">The sequence shown here is derived from an EMBL/GenBank/DDBJ whole genome shotgun (WGS) entry which is preliminary data.</text>
</comment>
<evidence type="ECO:0000259" key="10">
    <source>
        <dbReference type="PROSITE" id="PS50011"/>
    </source>
</evidence>
<keyword evidence="3" id="KW-0723">Serine/threonine-protein kinase</keyword>
<dbReference type="PROSITE" id="PS50011">
    <property type="entry name" value="PROTEIN_KINASE_DOM"/>
    <property type="match status" value="1"/>
</dbReference>
<dbReference type="PANTHER" id="PTHR22984">
    <property type="entry name" value="SERINE/THREONINE-PROTEIN KINASE PIM"/>
    <property type="match status" value="1"/>
</dbReference>
<protein>
    <recommendedName>
        <fullName evidence="2">non-specific serine/threonine protein kinase</fullName>
        <ecNumber evidence="2">2.7.11.1</ecNumber>
    </recommendedName>
</protein>
<dbReference type="SMART" id="SM00220">
    <property type="entry name" value="S_TKc"/>
    <property type="match status" value="1"/>
</dbReference>
<keyword evidence="5" id="KW-0547">Nucleotide-binding</keyword>
<dbReference type="GO" id="GO:0043657">
    <property type="term" value="C:host cell"/>
    <property type="evidence" value="ECO:0007669"/>
    <property type="project" value="UniProtKB-SubCell"/>
</dbReference>
<comment type="catalytic activity">
    <reaction evidence="8">
        <text>L-threonyl-[protein] + ATP = O-phospho-L-threonyl-[protein] + ADP + H(+)</text>
        <dbReference type="Rhea" id="RHEA:46608"/>
        <dbReference type="Rhea" id="RHEA-COMP:11060"/>
        <dbReference type="Rhea" id="RHEA-COMP:11605"/>
        <dbReference type="ChEBI" id="CHEBI:15378"/>
        <dbReference type="ChEBI" id="CHEBI:30013"/>
        <dbReference type="ChEBI" id="CHEBI:30616"/>
        <dbReference type="ChEBI" id="CHEBI:61977"/>
        <dbReference type="ChEBI" id="CHEBI:456216"/>
        <dbReference type="EC" id="2.7.11.1"/>
    </reaction>
</comment>
<dbReference type="InterPro" id="IPR000719">
    <property type="entry name" value="Prot_kinase_dom"/>
</dbReference>
<keyword evidence="7" id="KW-0067">ATP-binding</keyword>
<evidence type="ECO:0000256" key="4">
    <source>
        <dbReference type="ARBA" id="ARBA00022679"/>
    </source>
</evidence>
<accession>A0A8S1W9B0</accession>
<evidence type="ECO:0000313" key="12">
    <source>
        <dbReference type="Proteomes" id="UP000689195"/>
    </source>
</evidence>
<feature type="domain" description="Protein kinase" evidence="10">
    <location>
        <begin position="113"/>
        <end position="432"/>
    </location>
</feature>
<dbReference type="GO" id="GO:0004674">
    <property type="term" value="F:protein serine/threonine kinase activity"/>
    <property type="evidence" value="ECO:0007669"/>
    <property type="project" value="UniProtKB-KW"/>
</dbReference>
<evidence type="ECO:0000256" key="1">
    <source>
        <dbReference type="ARBA" id="ARBA00004340"/>
    </source>
</evidence>
<keyword evidence="6" id="KW-0418">Kinase</keyword>
<organism evidence="11 12">
    <name type="scientific">Paramecium pentaurelia</name>
    <dbReference type="NCBI Taxonomy" id="43138"/>
    <lineage>
        <taxon>Eukaryota</taxon>
        <taxon>Sar</taxon>
        <taxon>Alveolata</taxon>
        <taxon>Ciliophora</taxon>
        <taxon>Intramacronucleata</taxon>
        <taxon>Oligohymenophorea</taxon>
        <taxon>Peniculida</taxon>
        <taxon>Parameciidae</taxon>
        <taxon>Paramecium</taxon>
    </lineage>
</organism>
<sequence length="478" mass="56687">MKYTFQLIHIYDYIEVFPFFLLNEMIEVFYRKKVDIKKQITEELQSLCILQLKIQIKSMQQSCLQMNQSKKSKFNSKFISIQESSIGLKIVDPVSKMIQVFLFWNNSILMDWNQFFEELNAGNLSNLCFIIEYEESKLFIYGTAEDLLCIYRFCAGKYIFKKGTASKTLEIIKEKHDYQLKSIFDQSRQKQYYEHVIFAEMNDNLDISFYSQVTYDRERFIPQEIQIIQDLHITYIPQFIQVDALYHDGVQYSYIYSNKDLIKLSLYYNNTQLDNHCFMSHTAHQLVLLLIALDEKGIIHPGLDLKNLYINPNSQDIVLASYYQAYYQQNNDERRICVNIGYSPPEYFQINQKLTTKANIYQVGISLFQLLLGHNPFGKSQKEMALNHTKNNLDLSRLNAFDCILHDFIRKLLDQDPDKRPSPQELLKHKLFSISHKEYMSKQTITKQYHQDIEEFAIFNKTSNIQTVKSIINFKKRL</sequence>
<keyword evidence="4" id="KW-0808">Transferase</keyword>
<gene>
    <name evidence="11" type="ORF">PPENT_87.1.T0860104</name>
</gene>
<evidence type="ECO:0000256" key="7">
    <source>
        <dbReference type="ARBA" id="ARBA00022840"/>
    </source>
</evidence>
<dbReference type="Pfam" id="PF00069">
    <property type="entry name" value="Pkinase"/>
    <property type="match status" value="1"/>
</dbReference>
<dbReference type="EC" id="2.7.11.1" evidence="2"/>
<dbReference type="Proteomes" id="UP000689195">
    <property type="component" value="Unassembled WGS sequence"/>
</dbReference>
<evidence type="ECO:0000256" key="9">
    <source>
        <dbReference type="ARBA" id="ARBA00048679"/>
    </source>
</evidence>
<comment type="subcellular location">
    <subcellularLocation>
        <location evidence="1">Host cell</location>
    </subcellularLocation>
</comment>
<evidence type="ECO:0000256" key="8">
    <source>
        <dbReference type="ARBA" id="ARBA00047899"/>
    </source>
</evidence>
<evidence type="ECO:0000256" key="5">
    <source>
        <dbReference type="ARBA" id="ARBA00022741"/>
    </source>
</evidence>
<dbReference type="PANTHER" id="PTHR22984:SF25">
    <property type="entry name" value="PROTEIN KINASE DOMAIN-CONTAINING PROTEIN"/>
    <property type="match status" value="1"/>
</dbReference>
<proteinExistence type="predicted"/>
<dbReference type="OrthoDB" id="303145at2759"/>
<dbReference type="InterPro" id="IPR051138">
    <property type="entry name" value="PIM_Ser/Thr_kinase"/>
</dbReference>
<dbReference type="GO" id="GO:0005524">
    <property type="term" value="F:ATP binding"/>
    <property type="evidence" value="ECO:0007669"/>
    <property type="project" value="UniProtKB-KW"/>
</dbReference>
<name>A0A8S1W9B0_9CILI</name>
<evidence type="ECO:0000256" key="6">
    <source>
        <dbReference type="ARBA" id="ARBA00022777"/>
    </source>
</evidence>
<dbReference type="AlphaFoldDB" id="A0A8S1W9B0"/>
<comment type="catalytic activity">
    <reaction evidence="9">
        <text>L-seryl-[protein] + ATP = O-phospho-L-seryl-[protein] + ADP + H(+)</text>
        <dbReference type="Rhea" id="RHEA:17989"/>
        <dbReference type="Rhea" id="RHEA-COMP:9863"/>
        <dbReference type="Rhea" id="RHEA-COMP:11604"/>
        <dbReference type="ChEBI" id="CHEBI:15378"/>
        <dbReference type="ChEBI" id="CHEBI:29999"/>
        <dbReference type="ChEBI" id="CHEBI:30616"/>
        <dbReference type="ChEBI" id="CHEBI:83421"/>
        <dbReference type="ChEBI" id="CHEBI:456216"/>
        <dbReference type="EC" id="2.7.11.1"/>
    </reaction>
</comment>
<reference evidence="11" key="1">
    <citation type="submission" date="2021-01" db="EMBL/GenBank/DDBJ databases">
        <authorList>
            <consortium name="Genoscope - CEA"/>
            <person name="William W."/>
        </authorList>
    </citation>
    <scope>NUCLEOTIDE SEQUENCE</scope>
</reference>